<feature type="region of interest" description="Disordered" evidence="1">
    <location>
        <begin position="125"/>
        <end position="167"/>
    </location>
</feature>
<protein>
    <submittedName>
        <fullName evidence="2">Uncharacterized protein</fullName>
    </submittedName>
</protein>
<comment type="caution">
    <text evidence="2">The sequence shown here is derived from an EMBL/GenBank/DDBJ whole genome shotgun (WGS) entry which is preliminary data.</text>
</comment>
<reference evidence="2 3" key="1">
    <citation type="submission" date="2016-12" db="EMBL/GenBank/DDBJ databases">
        <title>Candidatus Reconcilibacillus cellulovorans genome.</title>
        <authorList>
            <person name="Kolinko S."/>
            <person name="Wu Y.-W."/>
            <person name="Tachea F."/>
            <person name="Denzel E."/>
            <person name="Hiras J."/>
            <person name="Baecker N."/>
            <person name="Chan L.J."/>
            <person name="Eichorst S.A."/>
            <person name="Frey D."/>
            <person name="Adams P.D."/>
            <person name="Pray T."/>
            <person name="Tanjore D."/>
            <person name="Petzold C.J."/>
            <person name="Gladden J.M."/>
            <person name="Simmons B.A."/>
            <person name="Singer S.W."/>
        </authorList>
    </citation>
    <scope>NUCLEOTIDE SEQUENCE [LARGE SCALE GENOMIC DNA]</scope>
    <source>
        <strain evidence="2">JTherm</strain>
    </source>
</reference>
<evidence type="ECO:0000313" key="2">
    <source>
        <dbReference type="EMBL" id="PDO09345.1"/>
    </source>
</evidence>
<dbReference type="EMBL" id="MOXJ01000045">
    <property type="protein sequence ID" value="PDO09345.1"/>
    <property type="molecule type" value="Genomic_DNA"/>
</dbReference>
<organism evidence="2 3">
    <name type="scientific">Candidatus Reconcilbacillus cellulovorans</name>
    <dbReference type="NCBI Taxonomy" id="1906605"/>
    <lineage>
        <taxon>Bacteria</taxon>
        <taxon>Bacillati</taxon>
        <taxon>Bacillota</taxon>
        <taxon>Bacilli</taxon>
        <taxon>Bacillales</taxon>
        <taxon>Paenibacillaceae</taxon>
        <taxon>Candidatus Reconcilbacillus</taxon>
    </lineage>
</organism>
<proteinExistence type="predicted"/>
<dbReference type="Proteomes" id="UP000243688">
    <property type="component" value="Unassembled WGS sequence"/>
</dbReference>
<gene>
    <name evidence="2" type="ORF">BLM47_13095</name>
</gene>
<sequence length="167" mass="18267">MKTMRAELAGLSAENVLLRDSVFVHAGVGLVLMAERPGGSFETTFRALGFPPFGEPFPRLFVELTNADFECEVTVEVAIGEKTASARRRLDGGERLELTVDLDEARGPSSLDRPEPEAGARLRLTIRGPEYGGPRRLYISDIRLEPAGSQGRERTARPGRTSRPSDV</sequence>
<dbReference type="AlphaFoldDB" id="A0A2A6DX86"/>
<evidence type="ECO:0000313" key="3">
    <source>
        <dbReference type="Proteomes" id="UP000243688"/>
    </source>
</evidence>
<accession>A0A2A6DX86</accession>
<name>A0A2A6DX86_9BACL</name>
<evidence type="ECO:0000256" key="1">
    <source>
        <dbReference type="SAM" id="MobiDB-lite"/>
    </source>
</evidence>